<dbReference type="InterPro" id="IPR050840">
    <property type="entry name" value="Adaptor_Complx_Large_Subunit"/>
</dbReference>
<dbReference type="Proteomes" id="UP000288805">
    <property type="component" value="Unassembled WGS sequence"/>
</dbReference>
<proteinExistence type="predicted"/>
<evidence type="ECO:0000256" key="2">
    <source>
        <dbReference type="ARBA" id="ARBA00022448"/>
    </source>
</evidence>
<accession>A0A438F2W7</accession>
<dbReference type="EMBL" id="QGNW01001128">
    <property type="protein sequence ID" value="RVW54315.1"/>
    <property type="molecule type" value="Genomic_DNA"/>
</dbReference>
<dbReference type="GO" id="GO:0012505">
    <property type="term" value="C:endomembrane system"/>
    <property type="evidence" value="ECO:0007669"/>
    <property type="project" value="UniProtKB-SubCell"/>
</dbReference>
<dbReference type="InterPro" id="IPR011989">
    <property type="entry name" value="ARM-like"/>
</dbReference>
<evidence type="ECO:0000256" key="1">
    <source>
        <dbReference type="ARBA" id="ARBA00004308"/>
    </source>
</evidence>
<dbReference type="Gene3D" id="1.25.10.10">
    <property type="entry name" value="Leucine-rich Repeat Variant"/>
    <property type="match status" value="1"/>
</dbReference>
<evidence type="ECO:0000313" key="6">
    <source>
        <dbReference type="Proteomes" id="UP000288805"/>
    </source>
</evidence>
<comment type="caution">
    <text evidence="5">The sequence shown here is derived from an EMBL/GenBank/DDBJ whole genome shotgun (WGS) entry which is preliminary data.</text>
</comment>
<keyword evidence="3" id="KW-0653">Protein transport</keyword>
<keyword evidence="4" id="KW-0472">Membrane</keyword>
<dbReference type="GO" id="GO:0015031">
    <property type="term" value="P:protein transport"/>
    <property type="evidence" value="ECO:0007669"/>
    <property type="project" value="UniProtKB-KW"/>
</dbReference>
<gene>
    <name evidence="5" type="primary">ALPHA-ADR_1</name>
    <name evidence="5" type="ORF">CK203_068366</name>
</gene>
<evidence type="ECO:0000256" key="3">
    <source>
        <dbReference type="ARBA" id="ARBA00022927"/>
    </source>
</evidence>
<organism evidence="5 6">
    <name type="scientific">Vitis vinifera</name>
    <name type="common">Grape</name>
    <dbReference type="NCBI Taxonomy" id="29760"/>
    <lineage>
        <taxon>Eukaryota</taxon>
        <taxon>Viridiplantae</taxon>
        <taxon>Streptophyta</taxon>
        <taxon>Embryophyta</taxon>
        <taxon>Tracheophyta</taxon>
        <taxon>Spermatophyta</taxon>
        <taxon>Magnoliopsida</taxon>
        <taxon>eudicotyledons</taxon>
        <taxon>Gunneridae</taxon>
        <taxon>Pentapetalae</taxon>
        <taxon>rosids</taxon>
        <taxon>Vitales</taxon>
        <taxon>Vitaceae</taxon>
        <taxon>Viteae</taxon>
        <taxon>Vitis</taxon>
    </lineage>
</organism>
<protein>
    <submittedName>
        <fullName evidence="5">AP-2 complex subunit alpha-1</fullName>
    </submittedName>
</protein>
<dbReference type="GO" id="GO:0005737">
    <property type="term" value="C:cytoplasm"/>
    <property type="evidence" value="ECO:0007669"/>
    <property type="project" value="UniProtKB-ARBA"/>
</dbReference>
<dbReference type="AlphaFoldDB" id="A0A438F2W7"/>
<dbReference type="PANTHER" id="PTHR22780">
    <property type="entry name" value="ADAPTIN, ALPHA/GAMMA/EPSILON"/>
    <property type="match status" value="1"/>
</dbReference>
<sequence>MINKSDTMRHSVITDCWILVEMRPHFKNEIFQSSSSMYKKSYGSKLAMQYLEQGAHFKGDFAVSLLIGEDEWVLDAWEEVGSGNPHFSRHFNDWEMEEVEGLFQKLQPLWILHTKIKRNLLGWHNVFVGKSREKAWRASPLCLMWALWRETNERVFNDIERECKSPNAVPLLLTVKEDSEVINKRGVEASWNGLNLEQGVCSHFGRDGGKEILPDVSRRKGSVWGWVVLARKLSSLGVVPPLGLAEEPKVGRSPIRRELPVSLDGSLSHLFEFESSSEAKWVLQEGLRAFKKRLTLNKWVLEVVLSYIRKEFEVGTDLEGDSHAVGLTPYEKKKYVWKMLYIYMLGYDVDFGHMEAVSLISAPKYPEKQDQHEQLESLDKNVM</sequence>
<evidence type="ECO:0000313" key="5">
    <source>
        <dbReference type="EMBL" id="RVW54315.1"/>
    </source>
</evidence>
<evidence type="ECO:0000256" key="4">
    <source>
        <dbReference type="ARBA" id="ARBA00023136"/>
    </source>
</evidence>
<keyword evidence="2" id="KW-0813">Transport</keyword>
<name>A0A438F2W7_VITVI</name>
<dbReference type="OrthoDB" id="413467at2759"/>
<reference evidence="5 6" key="1">
    <citation type="journal article" date="2018" name="PLoS Genet.">
        <title>Population sequencing reveals clonal diversity and ancestral inbreeding in the grapevine cultivar Chardonnay.</title>
        <authorList>
            <person name="Roach M.J."/>
            <person name="Johnson D.L."/>
            <person name="Bohlmann J."/>
            <person name="van Vuuren H.J."/>
            <person name="Jones S.J."/>
            <person name="Pretorius I.S."/>
            <person name="Schmidt S.A."/>
            <person name="Borneman A.R."/>
        </authorList>
    </citation>
    <scope>NUCLEOTIDE SEQUENCE [LARGE SCALE GENOMIC DNA]</scope>
    <source>
        <strain evidence="6">cv. Chardonnay</strain>
        <tissue evidence="5">Leaf</tissue>
    </source>
</reference>
<comment type="subcellular location">
    <subcellularLocation>
        <location evidence="1">Endomembrane system</location>
    </subcellularLocation>
</comment>